<comment type="catalytic activity">
    <reaction evidence="1">
        <text>Thiol-dependent hydrolysis of ester, thioester, amide, peptide and isopeptide bonds formed by the C-terminal Gly of ubiquitin (a 76-residue protein attached to proteins as an intracellular targeting signal).</text>
        <dbReference type="EC" id="3.4.19.12"/>
    </reaction>
</comment>
<dbReference type="AlphaFoldDB" id="A0A183KLQ3"/>
<dbReference type="EMBL" id="UZAK01038180">
    <property type="protein sequence ID" value="VDP60581.1"/>
    <property type="molecule type" value="Genomic_DNA"/>
</dbReference>
<dbReference type="GO" id="GO:0005634">
    <property type="term" value="C:nucleus"/>
    <property type="evidence" value="ECO:0007669"/>
    <property type="project" value="TreeGrafter"/>
</dbReference>
<dbReference type="GO" id="GO:0016477">
    <property type="term" value="P:cell migration"/>
    <property type="evidence" value="ECO:0007669"/>
    <property type="project" value="TreeGrafter"/>
</dbReference>
<proteinExistence type="inferred from homology"/>
<dbReference type="PANTHER" id="PTHR24006:SF925">
    <property type="entry name" value="UBIQUITINYL HYDROLASE 1"/>
    <property type="match status" value="1"/>
</dbReference>
<dbReference type="STRING" id="6186.A0A183KLQ3"/>
<accession>A0A183KLQ3</accession>
<dbReference type="GO" id="GO:0006508">
    <property type="term" value="P:proteolysis"/>
    <property type="evidence" value="ECO:0007669"/>
    <property type="project" value="UniProtKB-KW"/>
</dbReference>
<dbReference type="InterPro" id="IPR001394">
    <property type="entry name" value="Peptidase_C19_UCH"/>
</dbReference>
<dbReference type="GO" id="GO:0004843">
    <property type="term" value="F:cysteine-type deubiquitinase activity"/>
    <property type="evidence" value="ECO:0007669"/>
    <property type="project" value="UniProtKB-UniRule"/>
</dbReference>
<sequence>MNFNWNYNFGLNSNNSTSLLSSIFSDHIDKNNWTNNDYSNYNRNDNDISITHRFVGLKNGGATCYMNSIIQQLFTLDPIRDCVLSANPESLLLDYKLLIDKEASKVINTSIAPTTLPISSDDIADNICQQRLNEELKNNTATTTTTHDDQTSKESEFQPLSKENIHHLNVLYHMQTIFGHLAYSRVKYYAPVEFWRHFKFRAEAVHVGEQHDALEFFQILGNDLDEALELCKLPKIVDVVLGGKFADQKICLDCPHRYTSYESFTTLNVDILDHRNLIDSLEQYVKGELLEGDNAYHCRMCNKKIPILKRMCIQKLPLVLTIQLKRFDYDWERGVSLKFNNYCEFPRHLDMLPYTVQGLKDSTDSSSCITTDVINNTNDNNNTDDNNPCTKYNLRGVVVHSGQASSGHYYSFVRHYRPRTKTFK</sequence>
<dbReference type="InterPro" id="IPR050164">
    <property type="entry name" value="Peptidase_C19"/>
</dbReference>
<dbReference type="Proteomes" id="UP000279833">
    <property type="component" value="Unassembled WGS sequence"/>
</dbReference>
<dbReference type="PROSITE" id="PS50235">
    <property type="entry name" value="USP_3"/>
    <property type="match status" value="1"/>
</dbReference>
<dbReference type="PROSITE" id="PS00972">
    <property type="entry name" value="USP_1"/>
    <property type="match status" value="1"/>
</dbReference>
<dbReference type="WBParaSite" id="SCUD_0001597101-mRNA-1">
    <property type="protein sequence ID" value="SCUD_0001597101-mRNA-1"/>
    <property type="gene ID" value="SCUD_0001597101"/>
</dbReference>
<evidence type="ECO:0000313" key="4">
    <source>
        <dbReference type="EMBL" id="VDP60581.1"/>
    </source>
</evidence>
<keyword evidence="1" id="KW-0833">Ubl conjugation pathway</keyword>
<dbReference type="InterPro" id="IPR028889">
    <property type="entry name" value="USP"/>
</dbReference>
<keyword evidence="1" id="KW-0378">Hydrolase</keyword>
<name>A0A183KLQ3_9TREM</name>
<feature type="domain" description="USP" evidence="3">
    <location>
        <begin position="55"/>
        <end position="424"/>
    </location>
</feature>
<dbReference type="InterPro" id="IPR038765">
    <property type="entry name" value="Papain-like_cys_pep_sf"/>
</dbReference>
<dbReference type="SUPFAM" id="SSF54001">
    <property type="entry name" value="Cysteine proteinases"/>
    <property type="match status" value="1"/>
</dbReference>
<comment type="similarity">
    <text evidence="1">Belongs to the peptidase C19 family.</text>
</comment>
<dbReference type="Pfam" id="PF00443">
    <property type="entry name" value="UCH"/>
    <property type="match status" value="1"/>
</dbReference>
<evidence type="ECO:0000256" key="1">
    <source>
        <dbReference type="RuleBase" id="RU366025"/>
    </source>
</evidence>
<feature type="compositionally biased region" description="Basic and acidic residues" evidence="2">
    <location>
        <begin position="146"/>
        <end position="156"/>
    </location>
</feature>
<keyword evidence="1" id="KW-0645">Protease</keyword>
<dbReference type="Gene3D" id="3.90.70.10">
    <property type="entry name" value="Cysteine proteinases"/>
    <property type="match status" value="1"/>
</dbReference>
<evidence type="ECO:0000313" key="5">
    <source>
        <dbReference type="Proteomes" id="UP000279833"/>
    </source>
</evidence>
<feature type="region of interest" description="Disordered" evidence="2">
    <location>
        <begin position="138"/>
        <end position="157"/>
    </location>
</feature>
<reference evidence="4 5" key="2">
    <citation type="submission" date="2018-11" db="EMBL/GenBank/DDBJ databases">
        <authorList>
            <consortium name="Pathogen Informatics"/>
        </authorList>
    </citation>
    <scope>NUCLEOTIDE SEQUENCE [LARGE SCALE GENOMIC DNA]</scope>
    <source>
        <strain evidence="4">Dakar</strain>
        <strain evidence="5">Dakar, Senegal</strain>
    </source>
</reference>
<evidence type="ECO:0000313" key="6">
    <source>
        <dbReference type="WBParaSite" id="SCUD_0001597101-mRNA-1"/>
    </source>
</evidence>
<organism evidence="6">
    <name type="scientific">Schistosoma curassoni</name>
    <dbReference type="NCBI Taxonomy" id="6186"/>
    <lineage>
        <taxon>Eukaryota</taxon>
        <taxon>Metazoa</taxon>
        <taxon>Spiralia</taxon>
        <taxon>Lophotrochozoa</taxon>
        <taxon>Platyhelminthes</taxon>
        <taxon>Trematoda</taxon>
        <taxon>Digenea</taxon>
        <taxon>Strigeidida</taxon>
        <taxon>Schistosomatoidea</taxon>
        <taxon>Schistosomatidae</taxon>
        <taxon>Schistosoma</taxon>
    </lineage>
</organism>
<protein>
    <recommendedName>
        <fullName evidence="1">Ubiquitin carboxyl-terminal hydrolase</fullName>
        <ecNumber evidence="1">3.4.19.12</ecNumber>
    </recommendedName>
</protein>
<keyword evidence="1" id="KW-0788">Thiol protease</keyword>
<reference evidence="6" key="1">
    <citation type="submission" date="2016-06" db="UniProtKB">
        <authorList>
            <consortium name="WormBaseParasite"/>
        </authorList>
    </citation>
    <scope>IDENTIFICATION</scope>
</reference>
<dbReference type="InterPro" id="IPR018200">
    <property type="entry name" value="USP_CS"/>
</dbReference>
<gene>
    <name evidence="4" type="ORF">SCUD_LOCUS15968</name>
</gene>
<keyword evidence="5" id="KW-1185">Reference proteome</keyword>
<evidence type="ECO:0000256" key="2">
    <source>
        <dbReference type="SAM" id="MobiDB-lite"/>
    </source>
</evidence>
<dbReference type="GO" id="GO:0016579">
    <property type="term" value="P:protein deubiquitination"/>
    <property type="evidence" value="ECO:0007669"/>
    <property type="project" value="InterPro"/>
</dbReference>
<dbReference type="GO" id="GO:0005829">
    <property type="term" value="C:cytosol"/>
    <property type="evidence" value="ECO:0007669"/>
    <property type="project" value="TreeGrafter"/>
</dbReference>
<dbReference type="PROSITE" id="PS00973">
    <property type="entry name" value="USP_2"/>
    <property type="match status" value="1"/>
</dbReference>
<dbReference type="PANTHER" id="PTHR24006">
    <property type="entry name" value="UBIQUITIN CARBOXYL-TERMINAL HYDROLASE"/>
    <property type="match status" value="1"/>
</dbReference>
<dbReference type="EC" id="3.4.19.12" evidence="1"/>
<evidence type="ECO:0000259" key="3">
    <source>
        <dbReference type="PROSITE" id="PS50235"/>
    </source>
</evidence>